<feature type="signal peptide" evidence="2">
    <location>
        <begin position="1"/>
        <end position="19"/>
    </location>
</feature>
<gene>
    <name evidence="3" type="ORF">BN1050_01213</name>
</gene>
<reference evidence="3" key="1">
    <citation type="submission" date="2014-07" db="EMBL/GenBank/DDBJ databases">
        <authorList>
            <person name="Urmite Genomes Urmite Genomes"/>
        </authorList>
    </citation>
    <scope>NUCLEOTIDE SEQUENCE</scope>
    <source>
        <strain evidence="3">13S34_air</strain>
    </source>
</reference>
<dbReference type="AlphaFoldDB" id="A0A078M489"/>
<keyword evidence="2" id="KW-0732">Signal</keyword>
<dbReference type="PROSITE" id="PS51257">
    <property type="entry name" value="PROKAR_LIPOPROTEIN"/>
    <property type="match status" value="1"/>
</dbReference>
<feature type="compositionally biased region" description="Basic and acidic residues" evidence="1">
    <location>
        <begin position="46"/>
        <end position="79"/>
    </location>
</feature>
<dbReference type="EMBL" id="LN483074">
    <property type="protein sequence ID" value="CEA02318.1"/>
    <property type="molecule type" value="Genomic_DNA"/>
</dbReference>
<accession>A0A078M489</accession>
<protein>
    <recommendedName>
        <fullName evidence="4">Lipoprotein</fullName>
    </recommendedName>
</protein>
<feature type="compositionally biased region" description="Basic and acidic residues" evidence="1">
    <location>
        <begin position="25"/>
        <end position="34"/>
    </location>
</feature>
<feature type="chain" id="PRO_5038573767" description="Lipoprotein" evidence="2">
    <location>
        <begin position="20"/>
        <end position="232"/>
    </location>
</feature>
<evidence type="ECO:0000313" key="3">
    <source>
        <dbReference type="EMBL" id="CEA02318.1"/>
    </source>
</evidence>
<proteinExistence type="predicted"/>
<feature type="compositionally biased region" description="Polar residues" evidence="1">
    <location>
        <begin position="95"/>
        <end position="105"/>
    </location>
</feature>
<dbReference type="HOGENOM" id="CLU_089884_1_0_9"/>
<name>A0A078M489_9BACL</name>
<sequence length="232" mass="24908">MSKKLTLTMTLALSAMLIAACGQGDDTKQAKETEQEPIEVVTDEQGAAKETEKETAEAEKTEEPKAATEEKTAKEEVETKSTANTPAKEAEQPKETVQANGTASTQMPYTVALNNGFTLHAEEPGRDQIISSANNSLSMRVQVATTEEDTFASVKDNALMYMQAIGEPTELTAAELAPLGNATGWKTSFDDDLVYVVAFEQNGLVGQLTIYDKADAQALASFLQMASTITKK</sequence>
<organism evidence="3">
    <name type="scientific">Metalysinibacillus saudimassiliensis</name>
    <dbReference type="NCBI Taxonomy" id="1461583"/>
    <lineage>
        <taxon>Bacteria</taxon>
        <taxon>Bacillati</taxon>
        <taxon>Bacillota</taxon>
        <taxon>Bacilli</taxon>
        <taxon>Bacillales</taxon>
        <taxon>Caryophanaceae</taxon>
        <taxon>Metalysinibacillus</taxon>
    </lineage>
</organism>
<evidence type="ECO:0000256" key="1">
    <source>
        <dbReference type="SAM" id="MobiDB-lite"/>
    </source>
</evidence>
<evidence type="ECO:0000256" key="2">
    <source>
        <dbReference type="SAM" id="SignalP"/>
    </source>
</evidence>
<dbReference type="PATRIC" id="fig|1461583.4.peg.1170"/>
<evidence type="ECO:0008006" key="4">
    <source>
        <dbReference type="Google" id="ProtNLM"/>
    </source>
</evidence>
<feature type="region of interest" description="Disordered" evidence="1">
    <location>
        <begin position="24"/>
        <end position="105"/>
    </location>
</feature>